<dbReference type="Pfam" id="PF00172">
    <property type="entry name" value="Zn_clus"/>
    <property type="match status" value="1"/>
</dbReference>
<reference evidence="10" key="1">
    <citation type="submission" date="2021-06" db="EMBL/GenBank/DDBJ databases">
        <authorList>
            <person name="Kallberg Y."/>
            <person name="Tangrot J."/>
            <person name="Rosling A."/>
        </authorList>
    </citation>
    <scope>NUCLEOTIDE SEQUENCE</scope>
    <source>
        <strain evidence="10">FL966</strain>
    </source>
</reference>
<comment type="caution">
    <text evidence="10">The sequence shown here is derived from an EMBL/GenBank/DDBJ whole genome shotgun (WGS) entry which is preliminary data.</text>
</comment>
<gene>
    <name evidence="10" type="ORF">CPELLU_LOCUS3764</name>
</gene>
<feature type="compositionally biased region" description="Polar residues" evidence="8">
    <location>
        <begin position="110"/>
        <end position="128"/>
    </location>
</feature>
<dbReference type="Proteomes" id="UP000789759">
    <property type="component" value="Unassembled WGS sequence"/>
</dbReference>
<evidence type="ECO:0000256" key="6">
    <source>
        <dbReference type="ARBA" id="ARBA00023163"/>
    </source>
</evidence>
<dbReference type="PROSITE" id="PS00463">
    <property type="entry name" value="ZN2_CY6_FUNGAL_1"/>
    <property type="match status" value="1"/>
</dbReference>
<dbReference type="InterPro" id="IPR007219">
    <property type="entry name" value="XnlR_reg_dom"/>
</dbReference>
<proteinExistence type="predicted"/>
<keyword evidence="6" id="KW-0804">Transcription</keyword>
<name>A0A9N9FEW8_9GLOM</name>
<keyword evidence="3" id="KW-0862">Zinc</keyword>
<keyword evidence="4" id="KW-0805">Transcription regulation</keyword>
<evidence type="ECO:0000256" key="1">
    <source>
        <dbReference type="ARBA" id="ARBA00004123"/>
    </source>
</evidence>
<dbReference type="GO" id="GO:0008270">
    <property type="term" value="F:zinc ion binding"/>
    <property type="evidence" value="ECO:0007669"/>
    <property type="project" value="InterPro"/>
</dbReference>
<dbReference type="GO" id="GO:0005634">
    <property type="term" value="C:nucleus"/>
    <property type="evidence" value="ECO:0007669"/>
    <property type="project" value="UniProtKB-SubCell"/>
</dbReference>
<evidence type="ECO:0000256" key="5">
    <source>
        <dbReference type="ARBA" id="ARBA00023125"/>
    </source>
</evidence>
<dbReference type="AlphaFoldDB" id="A0A9N9FEW8"/>
<dbReference type="CDD" id="cd15486">
    <property type="entry name" value="ZIP_Sip4"/>
    <property type="match status" value="1"/>
</dbReference>
<dbReference type="OrthoDB" id="39175at2759"/>
<dbReference type="InterPro" id="IPR001138">
    <property type="entry name" value="Zn2Cys6_DnaBD"/>
</dbReference>
<dbReference type="PROSITE" id="PS50048">
    <property type="entry name" value="ZN2_CY6_FUNGAL_2"/>
    <property type="match status" value="1"/>
</dbReference>
<evidence type="ECO:0000313" key="10">
    <source>
        <dbReference type="EMBL" id="CAG8529255.1"/>
    </source>
</evidence>
<organism evidence="10 11">
    <name type="scientific">Cetraspora pellucida</name>
    <dbReference type="NCBI Taxonomy" id="1433469"/>
    <lineage>
        <taxon>Eukaryota</taxon>
        <taxon>Fungi</taxon>
        <taxon>Fungi incertae sedis</taxon>
        <taxon>Mucoromycota</taxon>
        <taxon>Glomeromycotina</taxon>
        <taxon>Glomeromycetes</taxon>
        <taxon>Diversisporales</taxon>
        <taxon>Gigasporaceae</taxon>
        <taxon>Cetraspora</taxon>
    </lineage>
</organism>
<keyword evidence="5" id="KW-0238">DNA-binding</keyword>
<feature type="region of interest" description="Disordered" evidence="8">
    <location>
        <begin position="110"/>
        <end position="151"/>
    </location>
</feature>
<keyword evidence="7" id="KW-0539">Nucleus</keyword>
<accession>A0A9N9FEW8</accession>
<evidence type="ECO:0000313" key="11">
    <source>
        <dbReference type="Proteomes" id="UP000789759"/>
    </source>
</evidence>
<dbReference type="GO" id="GO:0000981">
    <property type="term" value="F:DNA-binding transcription factor activity, RNA polymerase II-specific"/>
    <property type="evidence" value="ECO:0007669"/>
    <property type="project" value="InterPro"/>
</dbReference>
<evidence type="ECO:0000256" key="8">
    <source>
        <dbReference type="SAM" id="MobiDB-lite"/>
    </source>
</evidence>
<dbReference type="CDD" id="cd12148">
    <property type="entry name" value="fungal_TF_MHR"/>
    <property type="match status" value="1"/>
</dbReference>
<protein>
    <submittedName>
        <fullName evidence="10">1307_t:CDS:1</fullName>
    </submittedName>
</protein>
<dbReference type="PANTHER" id="PTHR31313:SF78">
    <property type="entry name" value="TRANSCRIPTION FACTOR DOMAIN-CONTAINING PROTEIN"/>
    <property type="match status" value="1"/>
</dbReference>
<dbReference type="SMART" id="SM00906">
    <property type="entry name" value="Fungal_trans"/>
    <property type="match status" value="1"/>
</dbReference>
<evidence type="ECO:0000256" key="2">
    <source>
        <dbReference type="ARBA" id="ARBA00022723"/>
    </source>
</evidence>
<dbReference type="InterPro" id="IPR036864">
    <property type="entry name" value="Zn2-C6_fun-type_DNA-bd_sf"/>
</dbReference>
<keyword evidence="2" id="KW-0479">Metal-binding</keyword>
<evidence type="ECO:0000256" key="4">
    <source>
        <dbReference type="ARBA" id="ARBA00023015"/>
    </source>
</evidence>
<dbReference type="Pfam" id="PF04082">
    <property type="entry name" value="Fungal_trans"/>
    <property type="match status" value="1"/>
</dbReference>
<dbReference type="CDD" id="cd00067">
    <property type="entry name" value="GAL4"/>
    <property type="match status" value="1"/>
</dbReference>
<dbReference type="EMBL" id="CAJVQA010001871">
    <property type="protein sequence ID" value="CAG8529255.1"/>
    <property type="molecule type" value="Genomic_DNA"/>
</dbReference>
<feature type="domain" description="Zn(2)-C6 fungal-type" evidence="9">
    <location>
        <begin position="16"/>
        <end position="51"/>
    </location>
</feature>
<comment type="subcellular location">
    <subcellularLocation>
        <location evidence="1">Nucleus</location>
    </subcellularLocation>
</comment>
<dbReference type="SUPFAM" id="SSF57701">
    <property type="entry name" value="Zn2/Cys6 DNA-binding domain"/>
    <property type="match status" value="1"/>
</dbReference>
<evidence type="ECO:0000259" key="9">
    <source>
        <dbReference type="PROSITE" id="PS50048"/>
    </source>
</evidence>
<dbReference type="Gene3D" id="4.10.240.10">
    <property type="entry name" value="Zn(2)-C6 fungal-type DNA-binding domain"/>
    <property type="match status" value="1"/>
</dbReference>
<dbReference type="InterPro" id="IPR051615">
    <property type="entry name" value="Transcr_Regulatory_Elem"/>
</dbReference>
<evidence type="ECO:0000256" key="7">
    <source>
        <dbReference type="ARBA" id="ARBA00023242"/>
    </source>
</evidence>
<feature type="region of interest" description="Disordered" evidence="8">
    <location>
        <begin position="614"/>
        <end position="634"/>
    </location>
</feature>
<sequence length="778" mass="88136">MSGEEESSKRRRVARACDACRRKKVRCDGVQSGSDPPSCTNCRIYNYECSFIDAPKKRGPPKGYIEALETRLQRMESVLGNLVQSGNLPESVINSNLEWININENSFKNNIGNNLPKSHDSPSSNNEELNPMKSHESHDSDTDECLSSDGDHSCDLSDSMGQLSIDVSGHTRYIGNSSGITIIKKFAKKILKDNSNHRQECFTKPITHSDKTSKLPPKELRDQLLDIYWRECHSYMPFINKEEFMEKYNDLENNQSLIILLYAMFAITAKHHQGPAVYKNPDDPSTVGEEYIERAKELLKDEFDNPTITNVQALVLLAGNLQGSKNPSSWLYVGIAIRLAQDMGLHRDSSKWNLDARQTEIRRRVWWSCVMIDRLSSAQLGRPLAINEAEFDVDLPTNGLLPDDPTSNAWIEALKIILILGRVLSHVYGIKAQQNINNNNQCLLPSLHAALNEWKEKLPKELQYDYSNLTFDGPINRKKLLAHLLFYTVQILLHRPHIRCPKSKTPPSTIPSLTICTKAANHIIHILHRLVKEGRLQQSWSYMVYPFFTSTTMHLINAFSGDNRFREVAKHGLRMVLRCLDYMKPHWFAAERKRRSTYHSTNLDDMSSVSITNEIPVSSQSPSTPPSIPSQINSTPASIREYSAAIRQHMINHVPSTLNGIQAINYDPNSSPASDSSVTSYMSFNDPMMKTDNELFIDSHIPEVSSFLFNDCENNPFLSLPISLDWTTNIYEWSDLIGLQQTNMNNMNGLNDNVISNQMDQFTNNVIGISTTNTQGTL</sequence>
<dbReference type="GO" id="GO:0006351">
    <property type="term" value="P:DNA-templated transcription"/>
    <property type="evidence" value="ECO:0007669"/>
    <property type="project" value="InterPro"/>
</dbReference>
<evidence type="ECO:0000256" key="3">
    <source>
        <dbReference type="ARBA" id="ARBA00022833"/>
    </source>
</evidence>
<dbReference type="GO" id="GO:0003677">
    <property type="term" value="F:DNA binding"/>
    <property type="evidence" value="ECO:0007669"/>
    <property type="project" value="UniProtKB-KW"/>
</dbReference>
<dbReference type="SMART" id="SM00066">
    <property type="entry name" value="GAL4"/>
    <property type="match status" value="1"/>
</dbReference>
<dbReference type="PANTHER" id="PTHR31313">
    <property type="entry name" value="TY1 ENHANCER ACTIVATOR"/>
    <property type="match status" value="1"/>
</dbReference>
<keyword evidence="11" id="KW-1185">Reference proteome</keyword>